<feature type="domain" description="PTS EIIB type-2" evidence="6">
    <location>
        <begin position="409"/>
        <end position="499"/>
    </location>
</feature>
<dbReference type="RefSeq" id="WP_311829362.1">
    <property type="nucleotide sequence ID" value="NZ_JARQAJ010000001.1"/>
</dbReference>
<organism evidence="8 9">
    <name type="scientific">Enterococcus xiangfangensis</name>
    <dbReference type="NCBI Taxonomy" id="1296537"/>
    <lineage>
        <taxon>Bacteria</taxon>
        <taxon>Bacillati</taxon>
        <taxon>Bacillota</taxon>
        <taxon>Bacilli</taxon>
        <taxon>Lactobacillales</taxon>
        <taxon>Enterococcaceae</taxon>
        <taxon>Enterococcus</taxon>
    </lineage>
</organism>
<name>A0ABU3F7I3_9ENTE</name>
<evidence type="ECO:0000259" key="6">
    <source>
        <dbReference type="PROSITE" id="PS51099"/>
    </source>
</evidence>
<dbReference type="CDD" id="cd05568">
    <property type="entry name" value="PTS_IIB_bgl_like"/>
    <property type="match status" value="1"/>
</dbReference>
<keyword evidence="9" id="KW-1185">Reference proteome</keyword>
<evidence type="ECO:0000256" key="5">
    <source>
        <dbReference type="ARBA" id="ARBA00023163"/>
    </source>
</evidence>
<dbReference type="PROSITE" id="PS51372">
    <property type="entry name" value="PRD_2"/>
    <property type="match status" value="1"/>
</dbReference>
<evidence type="ECO:0000259" key="7">
    <source>
        <dbReference type="PROSITE" id="PS51372"/>
    </source>
</evidence>
<dbReference type="InterPro" id="IPR036388">
    <property type="entry name" value="WH-like_DNA-bd_sf"/>
</dbReference>
<proteinExistence type="predicted"/>
<reference evidence="8" key="1">
    <citation type="submission" date="2023-03" db="EMBL/GenBank/DDBJ databases">
        <authorList>
            <person name="Shen W."/>
            <person name="Cai J."/>
        </authorList>
    </citation>
    <scope>NUCLEOTIDE SEQUENCE</scope>
    <source>
        <strain evidence="8">P66-3</strain>
    </source>
</reference>
<dbReference type="PANTHER" id="PTHR30185">
    <property type="entry name" value="CRYPTIC BETA-GLUCOSIDE BGL OPERON ANTITERMINATOR"/>
    <property type="match status" value="1"/>
</dbReference>
<keyword evidence="5" id="KW-0804">Transcription</keyword>
<evidence type="ECO:0000256" key="2">
    <source>
        <dbReference type="ARBA" id="ARBA00022737"/>
    </source>
</evidence>
<dbReference type="SUPFAM" id="SSF63520">
    <property type="entry name" value="PTS-regulatory domain, PRD"/>
    <property type="match status" value="1"/>
</dbReference>
<feature type="domain" description="PRD" evidence="7">
    <location>
        <begin position="299"/>
        <end position="406"/>
    </location>
</feature>
<dbReference type="Pfam" id="PF08279">
    <property type="entry name" value="HTH_11"/>
    <property type="match status" value="1"/>
</dbReference>
<comment type="caution">
    <text evidence="8">The sequence shown here is derived from an EMBL/GenBank/DDBJ whole genome shotgun (WGS) entry which is preliminary data.</text>
</comment>
<dbReference type="InterPro" id="IPR036095">
    <property type="entry name" value="PTS_EIIB-like_sf"/>
</dbReference>
<evidence type="ECO:0000313" key="9">
    <source>
        <dbReference type="Proteomes" id="UP001181046"/>
    </source>
</evidence>
<dbReference type="Gene3D" id="3.40.50.2300">
    <property type="match status" value="1"/>
</dbReference>
<dbReference type="SUPFAM" id="SSF52794">
    <property type="entry name" value="PTS system IIB component-like"/>
    <property type="match status" value="1"/>
</dbReference>
<gene>
    <name evidence="8" type="ORF">P7H27_02385</name>
</gene>
<evidence type="ECO:0000256" key="3">
    <source>
        <dbReference type="ARBA" id="ARBA00023015"/>
    </source>
</evidence>
<keyword evidence="2" id="KW-0677">Repeat</keyword>
<keyword evidence="4" id="KW-0010">Activator</keyword>
<dbReference type="Gene3D" id="1.10.1790.10">
    <property type="entry name" value="PRD domain"/>
    <property type="match status" value="1"/>
</dbReference>
<evidence type="ECO:0000256" key="4">
    <source>
        <dbReference type="ARBA" id="ARBA00023159"/>
    </source>
</evidence>
<evidence type="ECO:0000256" key="1">
    <source>
        <dbReference type="ARBA" id="ARBA00022679"/>
    </source>
</evidence>
<keyword evidence="3" id="KW-0805">Transcription regulation</keyword>
<dbReference type="SUPFAM" id="SSF46785">
    <property type="entry name" value="Winged helix' DNA-binding domain"/>
    <property type="match status" value="1"/>
</dbReference>
<dbReference type="InterPro" id="IPR007737">
    <property type="entry name" value="Mga_HTH"/>
</dbReference>
<dbReference type="InterPro" id="IPR036634">
    <property type="entry name" value="PRD_sf"/>
</dbReference>
<dbReference type="InterPro" id="IPR013196">
    <property type="entry name" value="HTH_11"/>
</dbReference>
<evidence type="ECO:0000313" key="8">
    <source>
        <dbReference type="EMBL" id="MDT2758629.1"/>
    </source>
</evidence>
<dbReference type="PROSITE" id="PS51099">
    <property type="entry name" value="PTS_EIIB_TYPE_2"/>
    <property type="match status" value="1"/>
</dbReference>
<dbReference type="InterPro" id="IPR011608">
    <property type="entry name" value="PRD"/>
</dbReference>
<protein>
    <submittedName>
        <fullName evidence="8">Transcription antiterminator</fullName>
    </submittedName>
</protein>
<dbReference type="InterPro" id="IPR013011">
    <property type="entry name" value="PTS_EIIB_2"/>
</dbReference>
<sequence length="614" mass="71326">MQQITKRQIQILLQLLESSAATTTKELADQQNVSVRTIKYDLDTIRLWLQERNQDLTSKRSQGVWLVLSDSERIKLKSELMDVDRLELFADQTSRLDRLSIQLMLTNQAVTSFELAERLAVSKDTILHDLDVLEKRLNAQGMTLERLPRKGFLITGPERQIRLLIEKVFQKDLTDYDIYKIMDLLLQSEKHEGYELYAAKGTTFQVVLNQVLTDMRQLLKQIDTSDLNYAELLNMLIRVAIATVRLKNEYTIGRYQLLNDPKEQQELSYLLMQQVFAHYQLPLFEDEYRYIYSDTFENSPTQDVMLLTENLIQKVSKKINYAFYNDPQLLTNLYAHLSMRLSRKQKFVNEYNPFKDDIKAKYPQLFEAIEKVVLKEIRGTSLLVNDSFIAYIALHFLVSYEKEADLRSVRVVYVCSTGLGVTSLIKQKISEELSNIEIAAFASVLNAQEVIKQKEPDLVISIFPIEGIDCEFIKVHPLPTKQDLDKIQQVAKKILSQSPQKSGRKLRLESAGSRASLEDFSKELILQAYTIYEKLMLLFRDQLSQEYREAFLLHVFLMVHRIIFDQQYVMEGTKTDETQLASKSTIKQIEQLFTEHSLTINQSEINALFAYIKG</sequence>
<dbReference type="EMBL" id="JARQAJ010000001">
    <property type="protein sequence ID" value="MDT2758629.1"/>
    <property type="molecule type" value="Genomic_DNA"/>
</dbReference>
<dbReference type="Pfam" id="PF00874">
    <property type="entry name" value="PRD"/>
    <property type="match status" value="1"/>
</dbReference>
<dbReference type="PANTHER" id="PTHR30185:SF18">
    <property type="entry name" value="TRANSCRIPTIONAL REGULATOR MTLR"/>
    <property type="match status" value="1"/>
</dbReference>
<dbReference type="Proteomes" id="UP001181046">
    <property type="component" value="Unassembled WGS sequence"/>
</dbReference>
<accession>A0ABU3F7I3</accession>
<dbReference type="InterPro" id="IPR050661">
    <property type="entry name" value="BglG_antiterminators"/>
</dbReference>
<dbReference type="Pfam" id="PF05043">
    <property type="entry name" value="Mga"/>
    <property type="match status" value="1"/>
</dbReference>
<keyword evidence="1" id="KW-0808">Transferase</keyword>
<dbReference type="Gene3D" id="1.10.10.10">
    <property type="entry name" value="Winged helix-like DNA-binding domain superfamily/Winged helix DNA-binding domain"/>
    <property type="match status" value="2"/>
</dbReference>
<dbReference type="InterPro" id="IPR036390">
    <property type="entry name" value="WH_DNA-bd_sf"/>
</dbReference>